<dbReference type="InterPro" id="IPR035979">
    <property type="entry name" value="RBD_domain_sf"/>
</dbReference>
<protein>
    <submittedName>
        <fullName evidence="6">RRM domain-containing protein</fullName>
    </submittedName>
</protein>
<reference evidence="6" key="1">
    <citation type="submission" date="2022-11" db="UniProtKB">
        <authorList>
            <consortium name="WormBaseParasite"/>
        </authorList>
    </citation>
    <scope>IDENTIFICATION</scope>
</reference>
<feature type="region of interest" description="Disordered" evidence="3">
    <location>
        <begin position="272"/>
        <end position="307"/>
    </location>
</feature>
<name>A0A915CQW5_9BILA</name>
<feature type="compositionally biased region" description="Polar residues" evidence="3">
    <location>
        <begin position="274"/>
        <end position="294"/>
    </location>
</feature>
<evidence type="ECO:0000313" key="6">
    <source>
        <dbReference type="WBParaSite" id="jg11642"/>
    </source>
</evidence>
<keyword evidence="1 2" id="KW-0694">RNA-binding</keyword>
<feature type="domain" description="RRM" evidence="4">
    <location>
        <begin position="17"/>
        <end position="100"/>
    </location>
</feature>
<dbReference type="PANTHER" id="PTHR23189">
    <property type="entry name" value="RNA RECOGNITION MOTIF-CONTAINING"/>
    <property type="match status" value="1"/>
</dbReference>
<dbReference type="SMART" id="SM00360">
    <property type="entry name" value="RRM"/>
    <property type="match status" value="1"/>
</dbReference>
<dbReference type="Proteomes" id="UP000887574">
    <property type="component" value="Unplaced"/>
</dbReference>
<dbReference type="Gene3D" id="3.30.70.330">
    <property type="match status" value="1"/>
</dbReference>
<organism evidence="5 6">
    <name type="scientific">Ditylenchus dipsaci</name>
    <dbReference type="NCBI Taxonomy" id="166011"/>
    <lineage>
        <taxon>Eukaryota</taxon>
        <taxon>Metazoa</taxon>
        <taxon>Ecdysozoa</taxon>
        <taxon>Nematoda</taxon>
        <taxon>Chromadorea</taxon>
        <taxon>Rhabditida</taxon>
        <taxon>Tylenchina</taxon>
        <taxon>Tylenchomorpha</taxon>
        <taxon>Sphaerularioidea</taxon>
        <taxon>Anguinidae</taxon>
        <taxon>Anguininae</taxon>
        <taxon>Ditylenchus</taxon>
    </lineage>
</organism>
<sequence length="307" mass="33174">MSSSSVSNDPLSKNASRTLYVGNLEKKVTDHCLKTRYGIYGHILEVELKSRDTAAPFAFIQFTNIKSVATAIGASHTANKSASGASGEAQKPVKVGWGKSICSNKLWIGALPKSCSKDYLLSKMRVITPDDVTEVMYDPNHNETLVLFKTNDAAQVAYSKIKNRVLIFPPEKLQSQSGNTHVQVDYCSEKLHDFFVDRQFGRFGGALPAVDGLDESADSNECQIRQADQLIVAQKKAASTTGGIPDTLLLAPPPDPPKNLATDVIARGNEHLGASNNQNERSNLTSSSQQSILNASIVPPDPAMTSR</sequence>
<keyword evidence="5" id="KW-1185">Reference proteome</keyword>
<dbReference type="SUPFAM" id="SSF54928">
    <property type="entry name" value="RNA-binding domain, RBD"/>
    <property type="match status" value="1"/>
</dbReference>
<dbReference type="Pfam" id="PF00076">
    <property type="entry name" value="RRM_1"/>
    <property type="match status" value="1"/>
</dbReference>
<dbReference type="InterPro" id="IPR000504">
    <property type="entry name" value="RRM_dom"/>
</dbReference>
<accession>A0A915CQW5</accession>
<proteinExistence type="predicted"/>
<evidence type="ECO:0000256" key="3">
    <source>
        <dbReference type="SAM" id="MobiDB-lite"/>
    </source>
</evidence>
<dbReference type="GO" id="GO:0003723">
    <property type="term" value="F:RNA binding"/>
    <property type="evidence" value="ECO:0007669"/>
    <property type="project" value="UniProtKB-UniRule"/>
</dbReference>
<evidence type="ECO:0000259" key="4">
    <source>
        <dbReference type="PROSITE" id="PS50102"/>
    </source>
</evidence>
<dbReference type="WBParaSite" id="jg11642">
    <property type="protein sequence ID" value="jg11642"/>
    <property type="gene ID" value="jg11642"/>
</dbReference>
<evidence type="ECO:0000313" key="5">
    <source>
        <dbReference type="Proteomes" id="UP000887574"/>
    </source>
</evidence>
<dbReference type="InterPro" id="IPR012677">
    <property type="entry name" value="Nucleotide-bd_a/b_plait_sf"/>
</dbReference>
<dbReference type="AlphaFoldDB" id="A0A915CQW5"/>
<evidence type="ECO:0000256" key="2">
    <source>
        <dbReference type="PROSITE-ProRule" id="PRU00176"/>
    </source>
</evidence>
<evidence type="ECO:0000256" key="1">
    <source>
        <dbReference type="ARBA" id="ARBA00022884"/>
    </source>
</evidence>
<dbReference type="PROSITE" id="PS50102">
    <property type="entry name" value="RRM"/>
    <property type="match status" value="1"/>
</dbReference>